<dbReference type="RefSeq" id="WP_121484041.1">
    <property type="nucleotide sequence ID" value="NZ_QQXL01000001.1"/>
</dbReference>
<dbReference type="Proteomes" id="UP000273119">
    <property type="component" value="Unassembled WGS sequence"/>
</dbReference>
<gene>
    <name evidence="2" type="ORF">DWQ67_02820</name>
</gene>
<dbReference type="InterPro" id="IPR044925">
    <property type="entry name" value="His-Me_finger_sf"/>
</dbReference>
<dbReference type="SUPFAM" id="SSF54060">
    <property type="entry name" value="His-Me finger endonucleases"/>
    <property type="match status" value="1"/>
</dbReference>
<feature type="domain" description="HNH nuclease" evidence="1">
    <location>
        <begin position="80"/>
        <end position="124"/>
    </location>
</feature>
<keyword evidence="3" id="KW-1185">Reference proteome</keyword>
<reference evidence="2 3" key="1">
    <citation type="submission" date="2018-07" db="EMBL/GenBank/DDBJ databases">
        <title>Arthrobacter sp. nov., isolated from raw cow's milk with high bacterial count.</title>
        <authorList>
            <person name="Hahne J."/>
            <person name="Isele D."/>
            <person name="Lipski A."/>
        </authorList>
    </citation>
    <scope>NUCLEOTIDE SEQUENCE [LARGE SCALE GENOMIC DNA]</scope>
    <source>
        <strain evidence="2 3">JZ R-183</strain>
    </source>
</reference>
<keyword evidence="2" id="KW-0540">Nuclease</keyword>
<accession>A0A496PML6</accession>
<organism evidence="2 3">
    <name type="scientific">Galactobacter caseinivorans</name>
    <dbReference type="NCBI Taxonomy" id="2676123"/>
    <lineage>
        <taxon>Bacteria</taxon>
        <taxon>Bacillati</taxon>
        <taxon>Actinomycetota</taxon>
        <taxon>Actinomycetes</taxon>
        <taxon>Micrococcales</taxon>
        <taxon>Micrococcaceae</taxon>
        <taxon>Galactobacter</taxon>
    </lineage>
</organism>
<dbReference type="Gene3D" id="3.90.75.10">
    <property type="entry name" value="Homing Intron 3 (I-ppo) Encoded Endonuclease, Chain A"/>
    <property type="match status" value="1"/>
</dbReference>
<name>A0A496PML6_9MICC</name>
<keyword evidence="2" id="KW-0378">Hydrolase</keyword>
<evidence type="ECO:0000313" key="2">
    <source>
        <dbReference type="EMBL" id="RKW71778.1"/>
    </source>
</evidence>
<proteinExistence type="predicted"/>
<dbReference type="GO" id="GO:0004519">
    <property type="term" value="F:endonuclease activity"/>
    <property type="evidence" value="ECO:0007669"/>
    <property type="project" value="UniProtKB-KW"/>
</dbReference>
<evidence type="ECO:0000313" key="3">
    <source>
        <dbReference type="Proteomes" id="UP000273119"/>
    </source>
</evidence>
<dbReference type="InterPro" id="IPR044930">
    <property type="entry name" value="Homing_endonuclease_His-Me"/>
</dbReference>
<evidence type="ECO:0000259" key="1">
    <source>
        <dbReference type="Pfam" id="PF13392"/>
    </source>
</evidence>
<sequence length="208" mass="23640">MTRGVSLLAVATVAGVERQGHQMCPSRRPWNAILIPIRVRERAHSKWVPDGECWISSYSVASHGYAQIGWQNKDERHVVLAHRASWELLNGPVPVGHTLDHLCKNRTCVNPVHLRVLTNFENARRTGGLDWPLGVCANGHPDRFLVEDPHRRDKMGNQRIGHRCSKCVSLSRARYLWRKRNSGKPMPFDLLLAREKPQRNGSASRILT</sequence>
<dbReference type="Pfam" id="PF13392">
    <property type="entry name" value="HNH_3"/>
    <property type="match status" value="1"/>
</dbReference>
<comment type="caution">
    <text evidence="2">The sequence shown here is derived from an EMBL/GenBank/DDBJ whole genome shotgun (WGS) entry which is preliminary data.</text>
</comment>
<dbReference type="EMBL" id="QQXL01000001">
    <property type="protein sequence ID" value="RKW71778.1"/>
    <property type="molecule type" value="Genomic_DNA"/>
</dbReference>
<dbReference type="AlphaFoldDB" id="A0A496PML6"/>
<keyword evidence="2" id="KW-0255">Endonuclease</keyword>
<dbReference type="InterPro" id="IPR003615">
    <property type="entry name" value="HNH_nuc"/>
</dbReference>
<protein>
    <submittedName>
        <fullName evidence="2">HNH endonuclease</fullName>
    </submittedName>
</protein>